<accession>A0A090L8F7</accession>
<evidence type="ECO:0000256" key="2">
    <source>
        <dbReference type="ARBA" id="ARBA00023140"/>
    </source>
</evidence>
<name>A0A090L8F7_STRRB</name>
<dbReference type="Proteomes" id="UP000035682">
    <property type="component" value="Unplaced"/>
</dbReference>
<keyword evidence="4" id="KW-0812">Transmembrane</keyword>
<comment type="subcellular location">
    <subcellularLocation>
        <location evidence="3">Peroxisome membrane</location>
    </subcellularLocation>
</comment>
<dbReference type="Pfam" id="PF05648">
    <property type="entry name" value="PEX11"/>
    <property type="match status" value="1"/>
</dbReference>
<protein>
    <submittedName>
        <fullName evidence="5 7">Peroxisomal biogenesis factor 11 family-containing protein</fullName>
    </submittedName>
</protein>
<dbReference type="STRING" id="34506.A0A090L8F7"/>
<evidence type="ECO:0000313" key="6">
    <source>
        <dbReference type="Proteomes" id="UP000035682"/>
    </source>
</evidence>
<dbReference type="GO" id="GO:0005778">
    <property type="term" value="C:peroxisomal membrane"/>
    <property type="evidence" value="ECO:0007669"/>
    <property type="project" value="UniProtKB-SubCell"/>
</dbReference>
<evidence type="ECO:0000313" key="5">
    <source>
        <dbReference type="EMBL" id="CEF64413.1"/>
    </source>
</evidence>
<dbReference type="GO" id="GO:0045087">
    <property type="term" value="P:innate immune response"/>
    <property type="evidence" value="ECO:0007669"/>
    <property type="project" value="EnsemblMetazoa"/>
</dbReference>
<feature type="transmembrane region" description="Helical" evidence="4">
    <location>
        <begin position="87"/>
        <end position="110"/>
    </location>
</feature>
<dbReference type="RefSeq" id="XP_024503614.1">
    <property type="nucleotide sequence ID" value="XM_024649770.1"/>
</dbReference>
<dbReference type="OMA" id="PIEKICW"/>
<gene>
    <name evidence="5 7 8" type="ORF">SRAE_1000266700</name>
</gene>
<keyword evidence="1 4" id="KW-0472">Membrane</keyword>
<dbReference type="GeneID" id="36376778"/>
<dbReference type="GO" id="GO:0016559">
    <property type="term" value="P:peroxisome fission"/>
    <property type="evidence" value="ECO:0007669"/>
    <property type="project" value="InterPro"/>
</dbReference>
<dbReference type="EMBL" id="LN609528">
    <property type="protein sequence ID" value="CEF64413.1"/>
    <property type="molecule type" value="Genomic_DNA"/>
</dbReference>
<evidence type="ECO:0000313" key="8">
    <source>
        <dbReference type="WormBase" id="SRAE_1000266700"/>
    </source>
</evidence>
<organism evidence="5">
    <name type="scientific">Strongyloides ratti</name>
    <name type="common">Parasitic roundworm</name>
    <dbReference type="NCBI Taxonomy" id="34506"/>
    <lineage>
        <taxon>Eukaryota</taxon>
        <taxon>Metazoa</taxon>
        <taxon>Ecdysozoa</taxon>
        <taxon>Nematoda</taxon>
        <taxon>Chromadorea</taxon>
        <taxon>Rhabditida</taxon>
        <taxon>Tylenchina</taxon>
        <taxon>Panagrolaimomorpha</taxon>
        <taxon>Strongyloidoidea</taxon>
        <taxon>Strongyloididae</taxon>
        <taxon>Strongyloides</taxon>
    </lineage>
</organism>
<dbReference type="AlphaFoldDB" id="A0A090L8F7"/>
<reference evidence="5 6" key="1">
    <citation type="submission" date="2014-09" db="EMBL/GenBank/DDBJ databases">
        <authorList>
            <person name="Martin A.A."/>
        </authorList>
    </citation>
    <scope>NUCLEOTIDE SEQUENCE</scope>
    <source>
        <strain evidence="6">ED321</strain>
        <strain evidence="5">ED321 Heterogonic</strain>
    </source>
</reference>
<sequence length="210" mass="23822">MEKVTLPRIVRTLSTYTGRDKFVRSLYFTLILLADKVGGKTSEHIMILAKQLSAARMIFRQFNHFGMYKACLDTLKSMYEAKDKIDFSLGAGITGIYSVYGIVELIGWIGDSKLIAVDSAKYYKYCLYLWICALVTGIIRGIRQIIIKYLKRSNINEMREDIISTIGLTSDFIPAINSLTFPFLWSQSLPTKITARLSLIASIIGLYKVF</sequence>
<dbReference type="InterPro" id="IPR008733">
    <property type="entry name" value="PEX11"/>
</dbReference>
<evidence type="ECO:0000313" key="7">
    <source>
        <dbReference type="WBParaSite" id="SRAE_1000266700.1"/>
    </source>
</evidence>
<proteinExistence type="predicted"/>
<keyword evidence="6" id="KW-1185">Reference proteome</keyword>
<evidence type="ECO:0000256" key="4">
    <source>
        <dbReference type="SAM" id="Phobius"/>
    </source>
</evidence>
<keyword evidence="4" id="KW-1133">Transmembrane helix</keyword>
<dbReference type="PANTHER" id="PTHR20990:SF1">
    <property type="entry name" value="PEROXISOMAL MEMBRANE PROTEIN 11C"/>
    <property type="match status" value="1"/>
</dbReference>
<dbReference type="CTD" id="36376778"/>
<dbReference type="PANTHER" id="PTHR20990">
    <property type="entry name" value="PEROXISOMAL BIOGENESIS FACTOR 11"/>
    <property type="match status" value="1"/>
</dbReference>
<dbReference type="OrthoDB" id="10005898at2759"/>
<dbReference type="WormBase" id="SRAE_1000266700">
    <property type="protein sequence ID" value="SRP02536"/>
    <property type="gene ID" value="WBGene00259283"/>
</dbReference>
<keyword evidence="2" id="KW-0576">Peroxisome</keyword>
<reference evidence="7" key="2">
    <citation type="submission" date="2020-12" db="UniProtKB">
        <authorList>
            <consortium name="WormBaseParasite"/>
        </authorList>
    </citation>
    <scope>IDENTIFICATION</scope>
</reference>
<dbReference type="InterPro" id="IPR026510">
    <property type="entry name" value="PEX11C_met"/>
</dbReference>
<evidence type="ECO:0000256" key="3">
    <source>
        <dbReference type="ARBA" id="ARBA00046271"/>
    </source>
</evidence>
<dbReference type="GO" id="GO:0050829">
    <property type="term" value="P:defense response to Gram-negative bacterium"/>
    <property type="evidence" value="ECO:0007669"/>
    <property type="project" value="EnsemblMetazoa"/>
</dbReference>
<dbReference type="WBParaSite" id="SRAE_1000266700.1">
    <property type="protein sequence ID" value="SRAE_1000266700.1"/>
    <property type="gene ID" value="WBGene00259283"/>
</dbReference>
<evidence type="ECO:0000256" key="1">
    <source>
        <dbReference type="ARBA" id="ARBA00023136"/>
    </source>
</evidence>
<feature type="transmembrane region" description="Helical" evidence="4">
    <location>
        <begin position="122"/>
        <end position="142"/>
    </location>
</feature>